<evidence type="ECO:0000256" key="10">
    <source>
        <dbReference type="SAM" id="Phobius"/>
    </source>
</evidence>
<reference evidence="13" key="1">
    <citation type="submission" date="2024-08" db="EMBL/GenBank/DDBJ databases">
        <authorList>
            <person name="Yu S.T."/>
        </authorList>
    </citation>
    <scope>NUCLEOTIDE SEQUENCE</scope>
    <source>
        <strain evidence="13">R33</strain>
    </source>
</reference>
<feature type="domain" description="Signal transduction histidine kinase subgroup 3 dimerisation and phosphoacceptor" evidence="12">
    <location>
        <begin position="186"/>
        <end position="250"/>
    </location>
</feature>
<dbReference type="CDD" id="cd16917">
    <property type="entry name" value="HATPase_UhpB-NarQ-NarX-like"/>
    <property type="match status" value="1"/>
</dbReference>
<dbReference type="PANTHER" id="PTHR24421:SF10">
    <property type="entry name" value="NITRATE_NITRITE SENSOR PROTEIN NARQ"/>
    <property type="match status" value="1"/>
</dbReference>
<dbReference type="Gene3D" id="1.20.5.1930">
    <property type="match status" value="1"/>
</dbReference>
<evidence type="ECO:0000256" key="6">
    <source>
        <dbReference type="ARBA" id="ARBA00022777"/>
    </source>
</evidence>
<feature type="transmembrane region" description="Helical" evidence="10">
    <location>
        <begin position="66"/>
        <end position="85"/>
    </location>
</feature>
<evidence type="ECO:0000256" key="9">
    <source>
        <dbReference type="SAM" id="MobiDB-lite"/>
    </source>
</evidence>
<keyword evidence="3" id="KW-0597">Phosphoprotein</keyword>
<keyword evidence="7" id="KW-0067">ATP-binding</keyword>
<dbReference type="InterPro" id="IPR036890">
    <property type="entry name" value="HATPase_C_sf"/>
</dbReference>
<keyword evidence="10" id="KW-0472">Membrane</keyword>
<keyword evidence="6 13" id="KW-0418">Kinase</keyword>
<name>A0AB39XY37_9ACTN</name>
<dbReference type="AlphaFoldDB" id="A0AB39XY37"/>
<dbReference type="GO" id="GO:0016020">
    <property type="term" value="C:membrane"/>
    <property type="evidence" value="ECO:0007669"/>
    <property type="project" value="InterPro"/>
</dbReference>
<keyword evidence="10" id="KW-0812">Transmembrane</keyword>
<dbReference type="Gene3D" id="3.30.565.10">
    <property type="entry name" value="Histidine kinase-like ATPase, C-terminal domain"/>
    <property type="match status" value="1"/>
</dbReference>
<comment type="catalytic activity">
    <reaction evidence="1">
        <text>ATP + protein L-histidine = ADP + protein N-phospho-L-histidine.</text>
        <dbReference type="EC" id="2.7.13.3"/>
    </reaction>
</comment>
<keyword evidence="5" id="KW-0547">Nucleotide-binding</keyword>
<feature type="compositionally biased region" description="Basic and acidic residues" evidence="9">
    <location>
        <begin position="354"/>
        <end position="363"/>
    </location>
</feature>
<dbReference type="GO" id="GO:0005524">
    <property type="term" value="F:ATP binding"/>
    <property type="evidence" value="ECO:0007669"/>
    <property type="project" value="UniProtKB-KW"/>
</dbReference>
<dbReference type="Pfam" id="PF07730">
    <property type="entry name" value="HisKA_3"/>
    <property type="match status" value="1"/>
</dbReference>
<evidence type="ECO:0000256" key="8">
    <source>
        <dbReference type="ARBA" id="ARBA00023012"/>
    </source>
</evidence>
<dbReference type="GO" id="GO:0000155">
    <property type="term" value="F:phosphorelay sensor kinase activity"/>
    <property type="evidence" value="ECO:0007669"/>
    <property type="project" value="InterPro"/>
</dbReference>
<keyword evidence="8" id="KW-0902">Two-component regulatory system</keyword>
<organism evidence="13">
    <name type="scientific">Streptomyces sp. R33</name>
    <dbReference type="NCBI Taxonomy" id="3238629"/>
    <lineage>
        <taxon>Bacteria</taxon>
        <taxon>Bacillati</taxon>
        <taxon>Actinomycetota</taxon>
        <taxon>Actinomycetes</taxon>
        <taxon>Kitasatosporales</taxon>
        <taxon>Streptomycetaceae</taxon>
        <taxon>Streptomyces</taxon>
    </lineage>
</organism>
<feature type="transmembrane region" description="Helical" evidence="10">
    <location>
        <begin position="144"/>
        <end position="166"/>
    </location>
</feature>
<keyword evidence="4" id="KW-0808">Transferase</keyword>
<dbReference type="EMBL" id="CP165727">
    <property type="protein sequence ID" value="XDV61731.1"/>
    <property type="molecule type" value="Genomic_DNA"/>
</dbReference>
<dbReference type="SUPFAM" id="SSF55874">
    <property type="entry name" value="ATPase domain of HSP90 chaperone/DNA topoisomerase II/histidine kinase"/>
    <property type="match status" value="1"/>
</dbReference>
<evidence type="ECO:0000259" key="12">
    <source>
        <dbReference type="Pfam" id="PF07730"/>
    </source>
</evidence>
<feature type="region of interest" description="Disordered" evidence="9">
    <location>
        <begin position="350"/>
        <end position="382"/>
    </location>
</feature>
<evidence type="ECO:0000256" key="3">
    <source>
        <dbReference type="ARBA" id="ARBA00022553"/>
    </source>
</evidence>
<dbReference type="GO" id="GO:0046983">
    <property type="term" value="F:protein dimerization activity"/>
    <property type="evidence" value="ECO:0007669"/>
    <property type="project" value="InterPro"/>
</dbReference>
<dbReference type="InterPro" id="IPR003594">
    <property type="entry name" value="HATPase_dom"/>
</dbReference>
<accession>A0AB39XY37</accession>
<protein>
    <recommendedName>
        <fullName evidence="2">histidine kinase</fullName>
        <ecNumber evidence="2">2.7.13.3</ecNumber>
    </recommendedName>
</protein>
<sequence length="432" mass="44363">MGKIKDFGHRDVILTAAAVVTGCTALGAIAVVHGGLSGPYGATSAIATATTLLWVLAGWPHSRERLAPPLAFAGVLSLATTAVATPPTEPDASWARLVEVVLLLVLLVVAARWVPLRQAVGAVVPAGAAVAAWTLPLLPEPTLLSLAGAAAFWSLPVLGAVVIGGYPRLMEHRRQRLVVETRRSQRLELARDLHDFVAHDVSGIVAQAQAARFVAQADPGQALSALERIEAAGLSALASMDRMVKTLHEADCGDARPPGASGVEPLPGVDGLPALVAQFSSAGAAPVAHLHVAPGATDGLSRTAGSTAYRVVVEALTNVRRHAPGASRVEVSLTPARTLDGAPALQVEVCDDGGSGRHAERSGPRTSMRRPGDGHGGRGLSGMRERVRATGGTLTYGRCGEGGWRLVAVLPLASESQASEPTGDLVAAETPS</sequence>
<dbReference type="InterPro" id="IPR011712">
    <property type="entry name" value="Sig_transdc_His_kin_sub3_dim/P"/>
</dbReference>
<feature type="transmembrane region" description="Helical" evidence="10">
    <location>
        <begin position="40"/>
        <end position="59"/>
    </location>
</feature>
<dbReference type="RefSeq" id="WP_369776483.1">
    <property type="nucleotide sequence ID" value="NZ_CP165727.1"/>
</dbReference>
<evidence type="ECO:0000313" key="13">
    <source>
        <dbReference type="EMBL" id="XDV61731.1"/>
    </source>
</evidence>
<evidence type="ECO:0000256" key="2">
    <source>
        <dbReference type="ARBA" id="ARBA00012438"/>
    </source>
</evidence>
<evidence type="ECO:0000256" key="4">
    <source>
        <dbReference type="ARBA" id="ARBA00022679"/>
    </source>
</evidence>
<feature type="transmembrane region" description="Helical" evidence="10">
    <location>
        <begin position="97"/>
        <end position="114"/>
    </location>
</feature>
<evidence type="ECO:0000256" key="7">
    <source>
        <dbReference type="ARBA" id="ARBA00022840"/>
    </source>
</evidence>
<gene>
    <name evidence="13" type="ORF">AB5J51_01590</name>
</gene>
<evidence type="ECO:0000256" key="5">
    <source>
        <dbReference type="ARBA" id="ARBA00022741"/>
    </source>
</evidence>
<evidence type="ECO:0000256" key="1">
    <source>
        <dbReference type="ARBA" id="ARBA00000085"/>
    </source>
</evidence>
<dbReference type="EC" id="2.7.13.3" evidence="2"/>
<feature type="transmembrane region" description="Helical" evidence="10">
    <location>
        <begin position="12"/>
        <end position="34"/>
    </location>
</feature>
<dbReference type="PANTHER" id="PTHR24421">
    <property type="entry name" value="NITRATE/NITRITE SENSOR PROTEIN NARX-RELATED"/>
    <property type="match status" value="1"/>
</dbReference>
<feature type="transmembrane region" description="Helical" evidence="10">
    <location>
        <begin position="119"/>
        <end position="138"/>
    </location>
</feature>
<keyword evidence="10" id="KW-1133">Transmembrane helix</keyword>
<evidence type="ECO:0000259" key="11">
    <source>
        <dbReference type="Pfam" id="PF02518"/>
    </source>
</evidence>
<feature type="domain" description="Histidine kinase/HSP90-like ATPase" evidence="11">
    <location>
        <begin position="308"/>
        <end position="413"/>
    </location>
</feature>
<dbReference type="PROSITE" id="PS51257">
    <property type="entry name" value="PROKAR_LIPOPROTEIN"/>
    <property type="match status" value="1"/>
</dbReference>
<proteinExistence type="predicted"/>
<dbReference type="InterPro" id="IPR050482">
    <property type="entry name" value="Sensor_HK_TwoCompSys"/>
</dbReference>
<dbReference type="Pfam" id="PF02518">
    <property type="entry name" value="HATPase_c"/>
    <property type="match status" value="1"/>
</dbReference>